<proteinExistence type="predicted"/>
<keyword evidence="2" id="KW-1185">Reference proteome</keyword>
<dbReference type="RefSeq" id="WP_207881541.1">
    <property type="nucleotide sequence ID" value="NZ_JAFVMF010000010.1"/>
</dbReference>
<protein>
    <submittedName>
        <fullName evidence="1">Uncharacterized protein</fullName>
    </submittedName>
</protein>
<organism evidence="1 2">
    <name type="scientific">Acetobacter sacchari</name>
    <dbReference type="NCBI Taxonomy" id="2661687"/>
    <lineage>
        <taxon>Bacteria</taxon>
        <taxon>Pseudomonadati</taxon>
        <taxon>Pseudomonadota</taxon>
        <taxon>Alphaproteobacteria</taxon>
        <taxon>Acetobacterales</taxon>
        <taxon>Acetobacteraceae</taxon>
        <taxon>Acetobacter</taxon>
    </lineage>
</organism>
<evidence type="ECO:0000313" key="2">
    <source>
        <dbReference type="Proteomes" id="UP000664771"/>
    </source>
</evidence>
<evidence type="ECO:0000313" key="1">
    <source>
        <dbReference type="EMBL" id="MBO1360262.1"/>
    </source>
</evidence>
<sequence length="70" mass="7906">MEHAPSANFVYDTARDGTLHEAVDRGIPYRASMDNLHLVGAVLQKRWDRPIIERRWKLLAGAYGEQSGPT</sequence>
<dbReference type="Proteomes" id="UP000664771">
    <property type="component" value="Unassembled WGS sequence"/>
</dbReference>
<name>A0ABS3LWH8_9PROT</name>
<reference evidence="1 2" key="1">
    <citation type="submission" date="2021-03" db="EMBL/GenBank/DDBJ databases">
        <title>The complete genome sequence of Acetobacter sacchari TBRC 11175.</title>
        <authorList>
            <person name="Charoenyingcharoen P."/>
            <person name="Yukphan P."/>
        </authorList>
    </citation>
    <scope>NUCLEOTIDE SEQUENCE [LARGE SCALE GENOMIC DNA]</scope>
    <source>
        <strain evidence="1 2">TBRC 11175</strain>
    </source>
</reference>
<comment type="caution">
    <text evidence="1">The sequence shown here is derived from an EMBL/GenBank/DDBJ whole genome shotgun (WGS) entry which is preliminary data.</text>
</comment>
<gene>
    <name evidence="1" type="ORF">J2D73_10735</name>
</gene>
<dbReference type="EMBL" id="JAFVMF010000010">
    <property type="protein sequence ID" value="MBO1360262.1"/>
    <property type="molecule type" value="Genomic_DNA"/>
</dbReference>
<accession>A0ABS3LWH8</accession>